<dbReference type="OrthoDB" id="9770871at2"/>
<evidence type="ECO:0000313" key="4">
    <source>
        <dbReference type="Proteomes" id="UP000440224"/>
    </source>
</evidence>
<sequence length="476" mass="53031">MRRESSLLLALLPTLALVGCTTDDGGPPEPPPLPGPAEWNRDVVPPSDDEAAAKRDTCEYKAGMLPAETQGKSRPYGADIPVDHIVVLMLENRSFDHYFQKLPEAGQSDVDVAPENYTNPDENGNPVAPFRDTQLCFVDTNHEWTGTHEQINGGQMDGFYKTSHGFHEQPAGGTLEMLSGSRALGYYTQEDLPFYYWLANEFAIADRYFSSIAGPTWPNRMFLYAASSFGAVHNQFVTPDKVLFDYLEQRQVSWRVYVSTTPGAAVFVEKYLEYSKDEHEHYVPIDNYFHDLETGNLPQVVFVDPGIAREGYAQNDEHPPAIAMLGEQFTATVVDALAKSSAWPRSALFITYDEHGGLYDHVVPPKACPPDDIAPDLKEGDTAAGFDTLGVRVPLIVVSPYAKKHFVDHRTYDHTSIVRFIEARFQMPALTNRDANAEAPWEMFDFENPPHVDPPAVTIPTVAQDKLDACQAIFEP</sequence>
<dbReference type="Pfam" id="PF04185">
    <property type="entry name" value="Phosphoesterase"/>
    <property type="match status" value="1"/>
</dbReference>
<organism evidence="3 4">
    <name type="scientific">Polyangium spumosum</name>
    <dbReference type="NCBI Taxonomy" id="889282"/>
    <lineage>
        <taxon>Bacteria</taxon>
        <taxon>Pseudomonadati</taxon>
        <taxon>Myxococcota</taxon>
        <taxon>Polyangia</taxon>
        <taxon>Polyangiales</taxon>
        <taxon>Polyangiaceae</taxon>
        <taxon>Polyangium</taxon>
    </lineage>
</organism>
<dbReference type="PANTHER" id="PTHR31956">
    <property type="entry name" value="NON-SPECIFIC PHOSPHOLIPASE C4-RELATED"/>
    <property type="match status" value="1"/>
</dbReference>
<dbReference type="PROSITE" id="PS51257">
    <property type="entry name" value="PROKAR_LIPOPROTEIN"/>
    <property type="match status" value="1"/>
</dbReference>
<name>A0A6N7Q4Y8_9BACT</name>
<dbReference type="PANTHER" id="PTHR31956:SF1">
    <property type="entry name" value="NON-SPECIFIC PHOSPHOLIPASE C1"/>
    <property type="match status" value="1"/>
</dbReference>
<dbReference type="Gene3D" id="3.40.720.10">
    <property type="entry name" value="Alkaline Phosphatase, subunit A"/>
    <property type="match status" value="2"/>
</dbReference>
<dbReference type="EMBL" id="WJIE01000009">
    <property type="protein sequence ID" value="MRG95911.1"/>
    <property type="molecule type" value="Genomic_DNA"/>
</dbReference>
<comment type="caution">
    <text evidence="3">The sequence shown here is derived from an EMBL/GenBank/DDBJ whole genome shotgun (WGS) entry which is preliminary data.</text>
</comment>
<dbReference type="GO" id="GO:0042578">
    <property type="term" value="F:phosphoric ester hydrolase activity"/>
    <property type="evidence" value="ECO:0007669"/>
    <property type="project" value="UniProtKB-ARBA"/>
</dbReference>
<evidence type="ECO:0008006" key="5">
    <source>
        <dbReference type="Google" id="ProtNLM"/>
    </source>
</evidence>
<dbReference type="AlphaFoldDB" id="A0A6N7Q4Y8"/>
<dbReference type="RefSeq" id="WP_153822722.1">
    <property type="nucleotide sequence ID" value="NZ_WJIE01000009.1"/>
</dbReference>
<dbReference type="Proteomes" id="UP000440224">
    <property type="component" value="Unassembled WGS sequence"/>
</dbReference>
<gene>
    <name evidence="3" type="ORF">GF068_28915</name>
</gene>
<accession>A0A6N7Q4Y8</accession>
<protein>
    <recommendedName>
        <fullName evidence="5">Phospholipase</fullName>
    </recommendedName>
</protein>
<dbReference type="InterPro" id="IPR007312">
    <property type="entry name" value="Phosphoesterase"/>
</dbReference>
<dbReference type="InterPro" id="IPR017850">
    <property type="entry name" value="Alkaline_phosphatase_core_sf"/>
</dbReference>
<evidence type="ECO:0000313" key="3">
    <source>
        <dbReference type="EMBL" id="MRG95911.1"/>
    </source>
</evidence>
<keyword evidence="4" id="KW-1185">Reference proteome</keyword>
<feature type="region of interest" description="Disordered" evidence="2">
    <location>
        <begin position="20"/>
        <end position="50"/>
    </location>
</feature>
<evidence type="ECO:0000256" key="1">
    <source>
        <dbReference type="ARBA" id="ARBA00022801"/>
    </source>
</evidence>
<dbReference type="CDD" id="cd16013">
    <property type="entry name" value="AcpA"/>
    <property type="match status" value="1"/>
</dbReference>
<reference evidence="3 4" key="1">
    <citation type="submission" date="2019-10" db="EMBL/GenBank/DDBJ databases">
        <title>A soil myxobacterium in the family Polyangiaceae.</title>
        <authorList>
            <person name="Li Y."/>
            <person name="Wang J."/>
        </authorList>
    </citation>
    <scope>NUCLEOTIDE SEQUENCE [LARGE SCALE GENOMIC DNA]</scope>
    <source>
        <strain evidence="3 4">DSM 14734</strain>
    </source>
</reference>
<keyword evidence="1" id="KW-0378">Hydrolase</keyword>
<evidence type="ECO:0000256" key="2">
    <source>
        <dbReference type="SAM" id="MobiDB-lite"/>
    </source>
</evidence>
<proteinExistence type="predicted"/>